<accession>A0A0A9D045</accession>
<proteinExistence type="predicted"/>
<reference evidence="1" key="2">
    <citation type="journal article" date="2015" name="Data Brief">
        <title>Shoot transcriptome of the giant reed, Arundo donax.</title>
        <authorList>
            <person name="Barrero R.A."/>
            <person name="Guerrero F.D."/>
            <person name="Moolhuijzen P."/>
            <person name="Goolsby J.A."/>
            <person name="Tidwell J."/>
            <person name="Bellgard S.E."/>
            <person name="Bellgard M.I."/>
        </authorList>
    </citation>
    <scope>NUCLEOTIDE SEQUENCE</scope>
    <source>
        <tissue evidence="1">Shoot tissue taken approximately 20 cm above the soil surface</tissue>
    </source>
</reference>
<reference evidence="1" key="1">
    <citation type="submission" date="2014-09" db="EMBL/GenBank/DDBJ databases">
        <authorList>
            <person name="Magalhaes I.L.F."/>
            <person name="Oliveira U."/>
            <person name="Santos F.R."/>
            <person name="Vidigal T.H.D.A."/>
            <person name="Brescovit A.D."/>
            <person name="Santos A.J."/>
        </authorList>
    </citation>
    <scope>NUCLEOTIDE SEQUENCE</scope>
    <source>
        <tissue evidence="1">Shoot tissue taken approximately 20 cm above the soil surface</tissue>
    </source>
</reference>
<dbReference type="EMBL" id="GBRH01216699">
    <property type="protein sequence ID" value="JAD81196.1"/>
    <property type="molecule type" value="Transcribed_RNA"/>
</dbReference>
<dbReference type="AlphaFoldDB" id="A0A0A9D045"/>
<sequence>MTSQLLNVKPAVHCFTQYHQRSLVYQVFIWGSFFSSV</sequence>
<organism evidence="1">
    <name type="scientific">Arundo donax</name>
    <name type="common">Giant reed</name>
    <name type="synonym">Donax arundinaceus</name>
    <dbReference type="NCBI Taxonomy" id="35708"/>
    <lineage>
        <taxon>Eukaryota</taxon>
        <taxon>Viridiplantae</taxon>
        <taxon>Streptophyta</taxon>
        <taxon>Embryophyta</taxon>
        <taxon>Tracheophyta</taxon>
        <taxon>Spermatophyta</taxon>
        <taxon>Magnoliopsida</taxon>
        <taxon>Liliopsida</taxon>
        <taxon>Poales</taxon>
        <taxon>Poaceae</taxon>
        <taxon>PACMAD clade</taxon>
        <taxon>Arundinoideae</taxon>
        <taxon>Arundineae</taxon>
        <taxon>Arundo</taxon>
    </lineage>
</organism>
<name>A0A0A9D045_ARUDO</name>
<evidence type="ECO:0000313" key="1">
    <source>
        <dbReference type="EMBL" id="JAD81196.1"/>
    </source>
</evidence>
<protein>
    <submittedName>
        <fullName evidence="1">Uncharacterized protein</fullName>
    </submittedName>
</protein>